<proteinExistence type="predicted"/>
<comment type="caution">
    <text evidence="1">The sequence shown here is derived from an EMBL/GenBank/DDBJ whole genome shotgun (WGS) entry which is preliminary data.</text>
</comment>
<dbReference type="EMBL" id="CM043016">
    <property type="protein sequence ID" value="KAI4469023.1"/>
    <property type="molecule type" value="Genomic_DNA"/>
</dbReference>
<gene>
    <name evidence="1" type="ORF">MML48_2g00008354</name>
</gene>
<sequence>MIIFYYILSSFSIILYLYSFFPVNKNFAQKHELPSTLQDINFDLKEVYASNVDKIIVIVIDALRYDFITRDNTPNLLKLLETDGCLSLVKVESPTVTLPRIKALTTGSVPQFIDVVLNLLNTESATDSIIHQAVRYGKKIVFYGDDTWLKLYPNIFLRSEGTTSFYVYDYTEVDDNVTRNVWDELSRNDWDIMILHYLGLDHIGHITGPFSPLVKPKLQEMDEIVKKSTI</sequence>
<evidence type="ECO:0000313" key="1">
    <source>
        <dbReference type="EMBL" id="KAI4469023.1"/>
    </source>
</evidence>
<protein>
    <submittedName>
        <fullName evidence="1">Phosphatidylinositol glycan-related</fullName>
    </submittedName>
</protein>
<keyword evidence="2" id="KW-1185">Reference proteome</keyword>
<evidence type="ECO:0000313" key="2">
    <source>
        <dbReference type="Proteomes" id="UP001056778"/>
    </source>
</evidence>
<accession>A0ACB9TQJ2</accession>
<dbReference type="Proteomes" id="UP001056778">
    <property type="component" value="Chromosome 2"/>
</dbReference>
<organism evidence="1 2">
    <name type="scientific">Holotrichia oblita</name>
    <name type="common">Chafer beetle</name>
    <dbReference type="NCBI Taxonomy" id="644536"/>
    <lineage>
        <taxon>Eukaryota</taxon>
        <taxon>Metazoa</taxon>
        <taxon>Ecdysozoa</taxon>
        <taxon>Arthropoda</taxon>
        <taxon>Hexapoda</taxon>
        <taxon>Insecta</taxon>
        <taxon>Pterygota</taxon>
        <taxon>Neoptera</taxon>
        <taxon>Endopterygota</taxon>
        <taxon>Coleoptera</taxon>
        <taxon>Polyphaga</taxon>
        <taxon>Scarabaeiformia</taxon>
        <taxon>Scarabaeidae</taxon>
        <taxon>Melolonthinae</taxon>
        <taxon>Holotrichia</taxon>
    </lineage>
</organism>
<reference evidence="1" key="1">
    <citation type="submission" date="2022-04" db="EMBL/GenBank/DDBJ databases">
        <title>Chromosome-scale genome assembly of Holotrichia oblita Faldermann.</title>
        <authorList>
            <person name="Rongchong L."/>
        </authorList>
    </citation>
    <scope>NUCLEOTIDE SEQUENCE</scope>
    <source>
        <strain evidence="1">81SQS9</strain>
    </source>
</reference>
<name>A0ACB9TQJ2_HOLOL</name>